<feature type="region of interest" description="Disordered" evidence="1">
    <location>
        <begin position="96"/>
        <end position="153"/>
    </location>
</feature>
<accession>A0A1Q9E0K8</accession>
<dbReference type="AlphaFoldDB" id="A0A1Q9E0K8"/>
<dbReference type="EMBL" id="LSRX01000309">
    <property type="protein sequence ID" value="OLQ00958.1"/>
    <property type="molecule type" value="Genomic_DNA"/>
</dbReference>
<feature type="compositionally biased region" description="Low complexity" evidence="1">
    <location>
        <begin position="138"/>
        <end position="153"/>
    </location>
</feature>
<evidence type="ECO:0000313" key="2">
    <source>
        <dbReference type="EMBL" id="OLQ00958.1"/>
    </source>
</evidence>
<name>A0A1Q9E0K8_SYMMI</name>
<organism evidence="2 3">
    <name type="scientific">Symbiodinium microadriaticum</name>
    <name type="common">Dinoflagellate</name>
    <name type="synonym">Zooxanthella microadriatica</name>
    <dbReference type="NCBI Taxonomy" id="2951"/>
    <lineage>
        <taxon>Eukaryota</taxon>
        <taxon>Sar</taxon>
        <taxon>Alveolata</taxon>
        <taxon>Dinophyceae</taxon>
        <taxon>Suessiales</taxon>
        <taxon>Symbiodiniaceae</taxon>
        <taxon>Symbiodinium</taxon>
    </lineage>
</organism>
<evidence type="ECO:0000313" key="3">
    <source>
        <dbReference type="Proteomes" id="UP000186817"/>
    </source>
</evidence>
<protein>
    <submittedName>
        <fullName evidence="2">Uncharacterized protein</fullName>
    </submittedName>
</protein>
<feature type="compositionally biased region" description="Basic and acidic residues" evidence="1">
    <location>
        <begin position="48"/>
        <end position="63"/>
    </location>
</feature>
<dbReference type="Proteomes" id="UP000186817">
    <property type="component" value="Unassembled WGS sequence"/>
</dbReference>
<reference evidence="2 3" key="1">
    <citation type="submission" date="2016-02" db="EMBL/GenBank/DDBJ databases">
        <title>Genome analysis of coral dinoflagellate symbionts highlights evolutionary adaptations to a symbiotic lifestyle.</title>
        <authorList>
            <person name="Aranda M."/>
            <person name="Li Y."/>
            <person name="Liew Y.J."/>
            <person name="Baumgarten S."/>
            <person name="Simakov O."/>
            <person name="Wilson M."/>
            <person name="Piel J."/>
            <person name="Ashoor H."/>
            <person name="Bougouffa S."/>
            <person name="Bajic V.B."/>
            <person name="Ryu T."/>
            <person name="Ravasi T."/>
            <person name="Bayer T."/>
            <person name="Micklem G."/>
            <person name="Kim H."/>
            <person name="Bhak J."/>
            <person name="Lajeunesse T.C."/>
            <person name="Voolstra C.R."/>
        </authorList>
    </citation>
    <scope>NUCLEOTIDE SEQUENCE [LARGE SCALE GENOMIC DNA]</scope>
    <source>
        <strain evidence="2 3">CCMP2467</strain>
    </source>
</reference>
<keyword evidence="3" id="KW-1185">Reference proteome</keyword>
<gene>
    <name evidence="2" type="ORF">AK812_SmicGene16324</name>
</gene>
<evidence type="ECO:0000256" key="1">
    <source>
        <dbReference type="SAM" id="MobiDB-lite"/>
    </source>
</evidence>
<sequence length="153" mass="16815">MGRHGDLLVQLQCDVPHALDSHEEFLFGAMQPGLSAQRSRIFPTAFEQGREEEPPDDQGKDDTESIQWSAEWKTMHDIHTAEKAFRAFQERIGERDYHRPLWATSRRPAPARGGKKEEDAPPPEAAAVPKAKVKAKAKAAPATDAPAPAGQAA</sequence>
<proteinExistence type="predicted"/>
<comment type="caution">
    <text evidence="2">The sequence shown here is derived from an EMBL/GenBank/DDBJ whole genome shotgun (WGS) entry which is preliminary data.</text>
</comment>
<feature type="region of interest" description="Disordered" evidence="1">
    <location>
        <begin position="45"/>
        <end position="65"/>
    </location>
</feature>